<reference evidence="9" key="1">
    <citation type="submission" date="2021-01" db="EMBL/GenBank/DDBJ databases">
        <title>Description of Breznakiella homolactica.</title>
        <authorList>
            <person name="Song Y."/>
            <person name="Brune A."/>
        </authorList>
    </citation>
    <scope>NUCLEOTIDE SEQUENCE</scope>
    <source>
        <strain evidence="9">RmG30</strain>
    </source>
</reference>
<gene>
    <name evidence="9" type="ORF">JFL75_12315</name>
</gene>
<keyword evidence="7" id="KW-0653">Protein transport</keyword>
<evidence type="ECO:0000256" key="7">
    <source>
        <dbReference type="RuleBase" id="RU003879"/>
    </source>
</evidence>
<comment type="similarity">
    <text evidence="2 7">Belongs to the ExbD/TolR family.</text>
</comment>
<evidence type="ECO:0000256" key="6">
    <source>
        <dbReference type="ARBA" id="ARBA00023136"/>
    </source>
</evidence>
<keyword evidence="10" id="KW-1185">Reference proteome</keyword>
<dbReference type="RefSeq" id="WP_215625034.1">
    <property type="nucleotide sequence ID" value="NZ_CP067089.2"/>
</dbReference>
<comment type="subcellular location">
    <subcellularLocation>
        <location evidence="1">Cell membrane</location>
        <topology evidence="1">Single-pass membrane protein</topology>
    </subcellularLocation>
    <subcellularLocation>
        <location evidence="7">Cell membrane</location>
        <topology evidence="7">Single-pass type II membrane protein</topology>
    </subcellularLocation>
</comment>
<dbReference type="GO" id="GO:0022857">
    <property type="term" value="F:transmembrane transporter activity"/>
    <property type="evidence" value="ECO:0007669"/>
    <property type="project" value="InterPro"/>
</dbReference>
<evidence type="ECO:0000256" key="5">
    <source>
        <dbReference type="ARBA" id="ARBA00022989"/>
    </source>
</evidence>
<dbReference type="PANTHER" id="PTHR30558">
    <property type="entry name" value="EXBD MEMBRANE COMPONENT OF PMF-DRIVEN MACROMOLECULE IMPORT SYSTEM"/>
    <property type="match status" value="1"/>
</dbReference>
<dbReference type="InterPro" id="IPR003400">
    <property type="entry name" value="ExbD"/>
</dbReference>
<dbReference type="AlphaFoldDB" id="A0A7T8BA05"/>
<dbReference type="KEGG" id="bhc:JFL75_12315"/>
<evidence type="ECO:0000313" key="9">
    <source>
        <dbReference type="EMBL" id="QQO07728.1"/>
    </source>
</evidence>
<sequence>MKIKRRKTLSFGETSASSDVAFLLIIYFLVIAGFNVNFGFLMTLPAKDSTRMILKDDLMRFDMDGSGSLSYEDSRLSRTDAEKLIRSAVRAHPNLAVVLSVDSEAPWQEVVSFVELAQKLEIDAFSFSMKEES</sequence>
<keyword evidence="5 8" id="KW-1133">Transmembrane helix</keyword>
<organism evidence="9 10">
    <name type="scientific">Breznakiella homolactica</name>
    <dbReference type="NCBI Taxonomy" id="2798577"/>
    <lineage>
        <taxon>Bacteria</taxon>
        <taxon>Pseudomonadati</taxon>
        <taxon>Spirochaetota</taxon>
        <taxon>Spirochaetia</taxon>
        <taxon>Spirochaetales</taxon>
        <taxon>Breznakiellaceae</taxon>
        <taxon>Breznakiella</taxon>
    </lineage>
</organism>
<evidence type="ECO:0000313" key="10">
    <source>
        <dbReference type="Proteomes" id="UP000595917"/>
    </source>
</evidence>
<dbReference type="Pfam" id="PF02472">
    <property type="entry name" value="ExbD"/>
    <property type="match status" value="1"/>
</dbReference>
<keyword evidence="7" id="KW-0813">Transport</keyword>
<evidence type="ECO:0000256" key="1">
    <source>
        <dbReference type="ARBA" id="ARBA00004162"/>
    </source>
</evidence>
<proteinExistence type="inferred from homology"/>
<accession>A0A7T8BA05</accession>
<keyword evidence="6 8" id="KW-0472">Membrane</keyword>
<protein>
    <submittedName>
        <fullName evidence="9">Biopolymer transporter ExbD</fullName>
    </submittedName>
</protein>
<evidence type="ECO:0000256" key="8">
    <source>
        <dbReference type="SAM" id="Phobius"/>
    </source>
</evidence>
<dbReference type="PANTHER" id="PTHR30558:SF3">
    <property type="entry name" value="BIOPOLYMER TRANSPORT PROTEIN EXBD-RELATED"/>
    <property type="match status" value="1"/>
</dbReference>
<feature type="transmembrane region" description="Helical" evidence="8">
    <location>
        <begin position="20"/>
        <end position="44"/>
    </location>
</feature>
<dbReference type="GO" id="GO:0015031">
    <property type="term" value="P:protein transport"/>
    <property type="evidence" value="ECO:0007669"/>
    <property type="project" value="UniProtKB-KW"/>
</dbReference>
<dbReference type="EMBL" id="CP067089">
    <property type="protein sequence ID" value="QQO07728.1"/>
    <property type="molecule type" value="Genomic_DNA"/>
</dbReference>
<keyword evidence="4 7" id="KW-0812">Transmembrane</keyword>
<name>A0A7T8BA05_9SPIR</name>
<keyword evidence="3" id="KW-1003">Cell membrane</keyword>
<dbReference type="GO" id="GO:0005886">
    <property type="term" value="C:plasma membrane"/>
    <property type="evidence" value="ECO:0007669"/>
    <property type="project" value="UniProtKB-SubCell"/>
</dbReference>
<evidence type="ECO:0000256" key="2">
    <source>
        <dbReference type="ARBA" id="ARBA00005811"/>
    </source>
</evidence>
<evidence type="ECO:0000256" key="3">
    <source>
        <dbReference type="ARBA" id="ARBA00022475"/>
    </source>
</evidence>
<dbReference type="Proteomes" id="UP000595917">
    <property type="component" value="Chromosome"/>
</dbReference>
<evidence type="ECO:0000256" key="4">
    <source>
        <dbReference type="ARBA" id="ARBA00022692"/>
    </source>
</evidence>